<dbReference type="EMBL" id="JADBEB010000001">
    <property type="protein sequence ID" value="MBE1487346.1"/>
    <property type="molecule type" value="Genomic_DNA"/>
</dbReference>
<name>A0A927M5W4_9ACTN</name>
<dbReference type="RefSeq" id="WP_192767206.1">
    <property type="nucleotide sequence ID" value="NZ_JADBEB010000001.1"/>
</dbReference>
<dbReference type="AlphaFoldDB" id="A0A927M5W4"/>
<dbReference type="Proteomes" id="UP000649753">
    <property type="component" value="Unassembled WGS sequence"/>
</dbReference>
<proteinExistence type="predicted"/>
<feature type="compositionally biased region" description="Basic and acidic residues" evidence="1">
    <location>
        <begin position="56"/>
        <end position="70"/>
    </location>
</feature>
<evidence type="ECO:0000313" key="2">
    <source>
        <dbReference type="EMBL" id="MBE1487346.1"/>
    </source>
</evidence>
<gene>
    <name evidence="2" type="ORF">H4W31_002984</name>
</gene>
<sequence length="115" mass="12504">MTRRFPFSEESGVPTVGREPDGSAHSLWPPRRRRTDSVDPLAPVRHGSGGSGLPGHRVDSPFGHPDDSYDGRGPVRAALSTLDLRLGAMPARRARLLAGHRRVLPTAGLLRGERR</sequence>
<feature type="region of interest" description="Disordered" evidence="1">
    <location>
        <begin position="1"/>
        <end position="74"/>
    </location>
</feature>
<keyword evidence="3" id="KW-1185">Reference proteome</keyword>
<reference evidence="2" key="1">
    <citation type="submission" date="2020-10" db="EMBL/GenBank/DDBJ databases">
        <title>Sequencing the genomes of 1000 actinobacteria strains.</title>
        <authorList>
            <person name="Klenk H.-P."/>
        </authorList>
    </citation>
    <scope>NUCLEOTIDE SEQUENCE</scope>
    <source>
        <strain evidence="2">DSM 46832</strain>
    </source>
</reference>
<accession>A0A927M5W4</accession>
<evidence type="ECO:0000313" key="3">
    <source>
        <dbReference type="Proteomes" id="UP000649753"/>
    </source>
</evidence>
<comment type="caution">
    <text evidence="2">The sequence shown here is derived from an EMBL/GenBank/DDBJ whole genome shotgun (WGS) entry which is preliminary data.</text>
</comment>
<protein>
    <submittedName>
        <fullName evidence="2">Uncharacterized protein</fullName>
    </submittedName>
</protein>
<evidence type="ECO:0000256" key="1">
    <source>
        <dbReference type="SAM" id="MobiDB-lite"/>
    </source>
</evidence>
<organism evidence="2 3">
    <name type="scientific">Plantactinospora soyae</name>
    <dbReference type="NCBI Taxonomy" id="1544732"/>
    <lineage>
        <taxon>Bacteria</taxon>
        <taxon>Bacillati</taxon>
        <taxon>Actinomycetota</taxon>
        <taxon>Actinomycetes</taxon>
        <taxon>Micromonosporales</taxon>
        <taxon>Micromonosporaceae</taxon>
        <taxon>Plantactinospora</taxon>
    </lineage>
</organism>